<dbReference type="InterPro" id="IPR050065">
    <property type="entry name" value="GlmU-like"/>
</dbReference>
<gene>
    <name evidence="4" type="ORF">U27_03283</name>
</gene>
<keyword evidence="5" id="KW-1185">Reference proteome</keyword>
<evidence type="ECO:0000256" key="2">
    <source>
        <dbReference type="ARBA" id="ARBA00023315"/>
    </source>
</evidence>
<dbReference type="InterPro" id="IPR056729">
    <property type="entry name" value="GMPPB_C"/>
</dbReference>
<feature type="domain" description="Mannose-1-phosphate guanyltransferase C-terminal" evidence="3">
    <location>
        <begin position="73"/>
        <end position="158"/>
    </location>
</feature>
<dbReference type="Proteomes" id="UP000030661">
    <property type="component" value="Unassembled WGS sequence"/>
</dbReference>
<organism evidence="4">
    <name type="scientific">Vecturithrix granuli</name>
    <dbReference type="NCBI Taxonomy" id="1499967"/>
    <lineage>
        <taxon>Bacteria</taxon>
        <taxon>Candidatus Moduliflexota</taxon>
        <taxon>Candidatus Vecturitrichia</taxon>
        <taxon>Candidatus Vecturitrichales</taxon>
        <taxon>Candidatus Vecturitrichaceae</taxon>
        <taxon>Candidatus Vecturithrix</taxon>
    </lineage>
</organism>
<dbReference type="EMBL" id="DF820464">
    <property type="protein sequence ID" value="GAK56321.1"/>
    <property type="molecule type" value="Genomic_DNA"/>
</dbReference>
<dbReference type="InterPro" id="IPR011004">
    <property type="entry name" value="Trimer_LpxA-like_sf"/>
</dbReference>
<evidence type="ECO:0000256" key="1">
    <source>
        <dbReference type="ARBA" id="ARBA00022679"/>
    </source>
</evidence>
<sequence length="228" mass="24712">MLRPEDFFDLHDFSHREIFEDLEYVWDALKRLADYIQDVMTPDIEGSVMDGAYLIGDQIQIGEGSIVEPGAYITGPTIIGKNTVVRHGAYIRGNVLIGDECVVGHTSELKGAILLNQSGAPHFNYVGDSILGNHVNLGAGTKLSNLKILKGSVKVKIGDTVYDSKLRKFGAILGDRAETGCNSVLNPGTLIGPDSLVYPNATVSGYVPPNSIVKLRQTLEIVTRESRA</sequence>
<proteinExistence type="predicted"/>
<dbReference type="Pfam" id="PF25087">
    <property type="entry name" value="GMPPB_C"/>
    <property type="match status" value="1"/>
</dbReference>
<dbReference type="GO" id="GO:0016779">
    <property type="term" value="F:nucleotidyltransferase activity"/>
    <property type="evidence" value="ECO:0007669"/>
    <property type="project" value="UniProtKB-ARBA"/>
</dbReference>
<keyword evidence="2" id="KW-0012">Acyltransferase</keyword>
<protein>
    <submittedName>
        <fullName evidence="4">Transferase hexapeptide repeat containing protein</fullName>
    </submittedName>
</protein>
<evidence type="ECO:0000313" key="5">
    <source>
        <dbReference type="Proteomes" id="UP000030661"/>
    </source>
</evidence>
<dbReference type="eggNOG" id="COG1207">
    <property type="taxonomic scope" value="Bacteria"/>
</dbReference>
<dbReference type="GO" id="GO:0016746">
    <property type="term" value="F:acyltransferase activity"/>
    <property type="evidence" value="ECO:0007669"/>
    <property type="project" value="UniProtKB-KW"/>
</dbReference>
<dbReference type="PANTHER" id="PTHR43584:SF8">
    <property type="entry name" value="N-ACETYLMURAMATE ALPHA-1-PHOSPHATE URIDYLYLTRANSFERASE"/>
    <property type="match status" value="1"/>
</dbReference>
<accession>A0A081BVG6</accession>
<dbReference type="CDD" id="cd05636">
    <property type="entry name" value="LbH_G1P_TT_C_like"/>
    <property type="match status" value="1"/>
</dbReference>
<dbReference type="SUPFAM" id="SSF51161">
    <property type="entry name" value="Trimeric LpxA-like enzymes"/>
    <property type="match status" value="1"/>
</dbReference>
<keyword evidence="1 4" id="KW-0808">Transferase</keyword>
<evidence type="ECO:0000313" key="4">
    <source>
        <dbReference type="EMBL" id="GAK56321.1"/>
    </source>
</evidence>
<evidence type="ECO:0000259" key="3">
    <source>
        <dbReference type="Pfam" id="PF25087"/>
    </source>
</evidence>
<reference evidence="4" key="1">
    <citation type="journal article" date="2015" name="PeerJ">
        <title>First genomic representation of candidate bacterial phylum KSB3 points to enhanced environmental sensing as a trigger of wastewater bulking.</title>
        <authorList>
            <person name="Sekiguchi Y."/>
            <person name="Ohashi A."/>
            <person name="Parks D.H."/>
            <person name="Yamauchi T."/>
            <person name="Tyson G.W."/>
            <person name="Hugenholtz P."/>
        </authorList>
    </citation>
    <scope>NUCLEOTIDE SEQUENCE [LARGE SCALE GENOMIC DNA]</scope>
</reference>
<name>A0A081BVG6_VECG1</name>
<dbReference type="STRING" id="1499967.U27_03283"/>
<dbReference type="HOGENOM" id="CLU_086901_0_0_0"/>
<dbReference type="AlphaFoldDB" id="A0A081BVG6"/>
<dbReference type="Gene3D" id="2.160.10.10">
    <property type="entry name" value="Hexapeptide repeat proteins"/>
    <property type="match status" value="1"/>
</dbReference>
<dbReference type="PANTHER" id="PTHR43584">
    <property type="entry name" value="NUCLEOTIDYL TRANSFERASE"/>
    <property type="match status" value="1"/>
</dbReference>